<dbReference type="PANTHER" id="PTHR13167">
    <property type="entry name" value="PIEZO-TYPE MECHANOSENSITIVE ION CHANNEL COMPONENT"/>
    <property type="match status" value="1"/>
</dbReference>
<accession>A0AAN9QLL9</accession>
<evidence type="ECO:0000313" key="3">
    <source>
        <dbReference type="Proteomes" id="UP001374584"/>
    </source>
</evidence>
<gene>
    <name evidence="2" type="ORF">VNO80_27944</name>
</gene>
<dbReference type="Proteomes" id="UP001374584">
    <property type="component" value="Unassembled WGS sequence"/>
</dbReference>
<name>A0AAN9QLL9_PHACN</name>
<dbReference type="EMBL" id="JAYMYR010000010">
    <property type="protein sequence ID" value="KAK7335853.1"/>
    <property type="molecule type" value="Genomic_DNA"/>
</dbReference>
<dbReference type="AlphaFoldDB" id="A0AAN9QLL9"/>
<evidence type="ECO:0000256" key="1">
    <source>
        <dbReference type="SAM" id="Phobius"/>
    </source>
</evidence>
<feature type="transmembrane region" description="Helical" evidence="1">
    <location>
        <begin position="136"/>
        <end position="154"/>
    </location>
</feature>
<proteinExistence type="predicted"/>
<dbReference type="GO" id="GO:0071260">
    <property type="term" value="P:cellular response to mechanical stimulus"/>
    <property type="evidence" value="ECO:0007669"/>
    <property type="project" value="TreeGrafter"/>
</dbReference>
<organism evidence="2 3">
    <name type="scientific">Phaseolus coccineus</name>
    <name type="common">Scarlet runner bean</name>
    <name type="synonym">Phaseolus multiflorus</name>
    <dbReference type="NCBI Taxonomy" id="3886"/>
    <lineage>
        <taxon>Eukaryota</taxon>
        <taxon>Viridiplantae</taxon>
        <taxon>Streptophyta</taxon>
        <taxon>Embryophyta</taxon>
        <taxon>Tracheophyta</taxon>
        <taxon>Spermatophyta</taxon>
        <taxon>Magnoliopsida</taxon>
        <taxon>eudicotyledons</taxon>
        <taxon>Gunneridae</taxon>
        <taxon>Pentapetalae</taxon>
        <taxon>rosids</taxon>
        <taxon>fabids</taxon>
        <taxon>Fabales</taxon>
        <taxon>Fabaceae</taxon>
        <taxon>Papilionoideae</taxon>
        <taxon>50 kb inversion clade</taxon>
        <taxon>NPAAA clade</taxon>
        <taxon>indigoferoid/millettioid clade</taxon>
        <taxon>Phaseoleae</taxon>
        <taxon>Phaseolus</taxon>
    </lineage>
</organism>
<dbReference type="GO" id="GO:0050982">
    <property type="term" value="P:detection of mechanical stimulus"/>
    <property type="evidence" value="ECO:0007669"/>
    <property type="project" value="TreeGrafter"/>
</dbReference>
<dbReference type="InterPro" id="IPR027272">
    <property type="entry name" value="Piezo"/>
</dbReference>
<comment type="caution">
    <text evidence="2">The sequence shown here is derived from an EMBL/GenBank/DDBJ whole genome shotgun (WGS) entry which is preliminary data.</text>
</comment>
<evidence type="ECO:0000313" key="2">
    <source>
        <dbReference type="EMBL" id="KAK7335853.1"/>
    </source>
</evidence>
<keyword evidence="1" id="KW-1133">Transmembrane helix</keyword>
<keyword evidence="1" id="KW-0472">Membrane</keyword>
<dbReference type="GO" id="GO:0042391">
    <property type="term" value="P:regulation of membrane potential"/>
    <property type="evidence" value="ECO:0007669"/>
    <property type="project" value="TreeGrafter"/>
</dbReference>
<sequence>MGSPPHGIVEGKERTKNNNVLDLEIRNRYKHPVRRNVLVSTIYFIGNGLSQVQSLGNVAVNNLMNYLKIERGELESTEDSSEDEEYCDIEIENQNVNVEPSEPSLSTHSIHEHTVSNSTCLQIGIILRYMWSRMRSNNDVVCYYCFILIYLWYFRKSNR</sequence>
<dbReference type="GO" id="GO:0008381">
    <property type="term" value="F:mechanosensitive monoatomic ion channel activity"/>
    <property type="evidence" value="ECO:0007669"/>
    <property type="project" value="InterPro"/>
</dbReference>
<keyword evidence="3" id="KW-1185">Reference proteome</keyword>
<reference evidence="2 3" key="1">
    <citation type="submission" date="2024-01" db="EMBL/GenBank/DDBJ databases">
        <title>The genomes of 5 underutilized Papilionoideae crops provide insights into root nodulation and disease resistanc.</title>
        <authorList>
            <person name="Jiang F."/>
        </authorList>
    </citation>
    <scope>NUCLEOTIDE SEQUENCE [LARGE SCALE GENOMIC DNA]</scope>
    <source>
        <strain evidence="2">JINMINGXINNONG_FW02</strain>
        <tissue evidence="2">Leaves</tissue>
    </source>
</reference>
<keyword evidence="1" id="KW-0812">Transmembrane</keyword>
<dbReference type="GO" id="GO:0016020">
    <property type="term" value="C:membrane"/>
    <property type="evidence" value="ECO:0007669"/>
    <property type="project" value="InterPro"/>
</dbReference>
<dbReference type="GO" id="GO:0005261">
    <property type="term" value="F:monoatomic cation channel activity"/>
    <property type="evidence" value="ECO:0007669"/>
    <property type="project" value="TreeGrafter"/>
</dbReference>
<protein>
    <submittedName>
        <fullName evidence="2">Uncharacterized protein</fullName>
    </submittedName>
</protein>
<dbReference type="PANTHER" id="PTHR13167:SF47">
    <property type="entry name" value="DUF3595 FAMILY PROTEIN"/>
    <property type="match status" value="1"/>
</dbReference>